<protein>
    <recommendedName>
        <fullName evidence="3">PknH-like extracellular domain-containing protein</fullName>
    </recommendedName>
</protein>
<feature type="domain" description="PknH-like extracellular" evidence="3">
    <location>
        <begin position="49"/>
        <end position="232"/>
    </location>
</feature>
<dbReference type="InterPro" id="IPR026954">
    <property type="entry name" value="PknH-like_Extracell"/>
</dbReference>
<comment type="caution">
    <text evidence="4">The sequence shown here is derived from an EMBL/GenBank/DDBJ whole genome shotgun (WGS) entry which is preliminary data.</text>
</comment>
<reference evidence="4 5" key="1">
    <citation type="submission" date="2020-03" db="EMBL/GenBank/DDBJ databases">
        <title>WGS of actinomycetes isolated from Thailand.</title>
        <authorList>
            <person name="Thawai C."/>
        </authorList>
    </citation>
    <scope>NUCLEOTIDE SEQUENCE [LARGE SCALE GENOMIC DNA]</scope>
    <source>
        <strain evidence="4 5">PRB2-1</strain>
    </source>
</reference>
<evidence type="ECO:0000259" key="3">
    <source>
        <dbReference type="Pfam" id="PF14032"/>
    </source>
</evidence>
<evidence type="ECO:0000256" key="1">
    <source>
        <dbReference type="SAM" id="MobiDB-lite"/>
    </source>
</evidence>
<name>A0ABX0ZXT1_9ACTN</name>
<keyword evidence="2" id="KW-0732">Signal</keyword>
<dbReference type="Pfam" id="PF14032">
    <property type="entry name" value="PknH_C"/>
    <property type="match status" value="1"/>
</dbReference>
<keyword evidence="5" id="KW-1185">Reference proteome</keyword>
<evidence type="ECO:0000313" key="5">
    <source>
        <dbReference type="Proteomes" id="UP000734511"/>
    </source>
</evidence>
<proteinExistence type="predicted"/>
<dbReference type="EMBL" id="JAATEJ010000020">
    <property type="protein sequence ID" value="NJP46238.1"/>
    <property type="molecule type" value="Genomic_DNA"/>
</dbReference>
<dbReference type="Proteomes" id="UP000734511">
    <property type="component" value="Unassembled WGS sequence"/>
</dbReference>
<evidence type="ECO:0000256" key="2">
    <source>
        <dbReference type="SAM" id="SignalP"/>
    </source>
</evidence>
<sequence length="244" mass="24515">MTSMHTARLRLAAAVLPALLLVAACSSGGGSPEPDSGTPNVLSGKAPLTTEQLSKALVTDTDVPGWTVQPSQTADTSDTSTLTADKPACQPLADMTSSNPRIHRMAFVGAAFAKTTATAGATPDVINQMLVASHAPGDAKKVIASVKSAVAGCTAFTATDSTGTKTPFSVAKGPAVPVGDDAVSWVMTDTADKKTGAALLTVVQTGDTVTAYVSVKSAGGAGPLPVEVARKQNDKLKAALAARK</sequence>
<feature type="signal peptide" evidence="2">
    <location>
        <begin position="1"/>
        <end position="28"/>
    </location>
</feature>
<accession>A0ABX0ZXT1</accession>
<feature type="compositionally biased region" description="Low complexity" evidence="1">
    <location>
        <begin position="26"/>
        <end position="39"/>
    </location>
</feature>
<gene>
    <name evidence="4" type="ORF">HCN08_22940</name>
</gene>
<feature type="chain" id="PRO_5045382048" description="PknH-like extracellular domain-containing protein" evidence="2">
    <location>
        <begin position="29"/>
        <end position="244"/>
    </location>
</feature>
<feature type="region of interest" description="Disordered" evidence="1">
    <location>
        <begin position="63"/>
        <end position="86"/>
    </location>
</feature>
<feature type="region of interest" description="Disordered" evidence="1">
    <location>
        <begin position="26"/>
        <end position="45"/>
    </location>
</feature>
<feature type="compositionally biased region" description="Low complexity" evidence="1">
    <location>
        <begin position="73"/>
        <end position="85"/>
    </location>
</feature>
<organism evidence="4 5">
    <name type="scientific">Actinacidiphila epipremni</name>
    <dbReference type="NCBI Taxonomy" id="2053013"/>
    <lineage>
        <taxon>Bacteria</taxon>
        <taxon>Bacillati</taxon>
        <taxon>Actinomycetota</taxon>
        <taxon>Actinomycetes</taxon>
        <taxon>Kitasatosporales</taxon>
        <taxon>Streptomycetaceae</taxon>
        <taxon>Actinacidiphila</taxon>
    </lineage>
</organism>
<evidence type="ECO:0000313" key="4">
    <source>
        <dbReference type="EMBL" id="NJP46238.1"/>
    </source>
</evidence>